<feature type="transmembrane region" description="Helical" evidence="1">
    <location>
        <begin position="61"/>
        <end position="81"/>
    </location>
</feature>
<feature type="transmembrane region" description="Helical" evidence="1">
    <location>
        <begin position="168"/>
        <end position="188"/>
    </location>
</feature>
<dbReference type="AlphaFoldDB" id="A0A810KTY5"/>
<sequence length="197" mass="20072">MSEPLLPLWLRLVAILALAGITVVHLRHVRRAARAERVWHTGHLVMAIGMVAMLVPSGALAVPAVAGEVAFGVCAVGSAVLGAARLRRYRPSLPWFAAAVGHAGMACMFALPRPGFELIVWVLVLCCGLTALGWATGQLPAGDGTVAGTGGGAVTGSGGAAHPVAVRVSLAAMALTMAYLLVAMQLAMPAGHTMPGM</sequence>
<keyword evidence="1" id="KW-1133">Transmembrane helix</keyword>
<proteinExistence type="predicted"/>
<feature type="transmembrane region" description="Helical" evidence="1">
    <location>
        <begin position="118"/>
        <end position="135"/>
    </location>
</feature>
<organism evidence="2 3">
    <name type="scientific">Actinocatenispora sera</name>
    <dbReference type="NCBI Taxonomy" id="390989"/>
    <lineage>
        <taxon>Bacteria</taxon>
        <taxon>Bacillati</taxon>
        <taxon>Actinomycetota</taxon>
        <taxon>Actinomycetes</taxon>
        <taxon>Micromonosporales</taxon>
        <taxon>Micromonosporaceae</taxon>
        <taxon>Actinocatenispora</taxon>
    </lineage>
</organism>
<reference evidence="2" key="1">
    <citation type="submission" date="2020-08" db="EMBL/GenBank/DDBJ databases">
        <title>Whole genome shotgun sequence of Actinocatenispora sera NBRC 101916.</title>
        <authorList>
            <person name="Komaki H."/>
            <person name="Tamura T."/>
        </authorList>
    </citation>
    <scope>NUCLEOTIDE SEQUENCE</scope>
    <source>
        <strain evidence="2">NBRC 101916</strain>
    </source>
</reference>
<evidence type="ECO:0000256" key="1">
    <source>
        <dbReference type="SAM" id="Phobius"/>
    </source>
</evidence>
<protein>
    <recommendedName>
        <fullName evidence="4">DUF5134 domain-containing protein</fullName>
    </recommendedName>
</protein>
<dbReference type="EMBL" id="AP023354">
    <property type="protein sequence ID" value="BCJ26610.1"/>
    <property type="molecule type" value="Genomic_DNA"/>
</dbReference>
<feature type="transmembrane region" description="Helical" evidence="1">
    <location>
        <begin position="6"/>
        <end position="26"/>
    </location>
</feature>
<dbReference type="InterPro" id="IPR033458">
    <property type="entry name" value="DUF5134"/>
</dbReference>
<dbReference type="Pfam" id="PF17197">
    <property type="entry name" value="DUF5134"/>
    <property type="match status" value="1"/>
</dbReference>
<keyword evidence="1" id="KW-0472">Membrane</keyword>
<evidence type="ECO:0008006" key="4">
    <source>
        <dbReference type="Google" id="ProtNLM"/>
    </source>
</evidence>
<dbReference type="Proteomes" id="UP000680750">
    <property type="component" value="Chromosome"/>
</dbReference>
<evidence type="ECO:0000313" key="3">
    <source>
        <dbReference type="Proteomes" id="UP000680750"/>
    </source>
</evidence>
<accession>A0A810KTY5</accession>
<evidence type="ECO:0000313" key="2">
    <source>
        <dbReference type="EMBL" id="BCJ26610.1"/>
    </source>
</evidence>
<keyword evidence="1" id="KW-0812">Transmembrane</keyword>
<dbReference type="KEGG" id="aser:Asera_07180"/>
<gene>
    <name evidence="2" type="ORF">Asera_07180</name>
</gene>
<feature type="transmembrane region" description="Helical" evidence="1">
    <location>
        <begin position="38"/>
        <end position="55"/>
    </location>
</feature>
<dbReference type="OrthoDB" id="5185426at2"/>
<keyword evidence="3" id="KW-1185">Reference proteome</keyword>
<name>A0A810KTY5_9ACTN</name>
<dbReference type="RefSeq" id="WP_030449444.1">
    <property type="nucleotide sequence ID" value="NZ_AP023354.1"/>
</dbReference>